<dbReference type="EMBL" id="JBHSGN010000052">
    <property type="protein sequence ID" value="MFC4673323.1"/>
    <property type="molecule type" value="Genomic_DNA"/>
</dbReference>
<dbReference type="Pfam" id="PF01817">
    <property type="entry name" value="CM_2"/>
    <property type="match status" value="1"/>
</dbReference>
<evidence type="ECO:0000313" key="4">
    <source>
        <dbReference type="EMBL" id="MFC4673323.1"/>
    </source>
</evidence>
<sequence length="102" mass="11758">MNEGGVVSGCESLEEVRSGIDLTDELIVALIAKRAEYVREASKFKKSEQAVQDKQRVEQVIASKRELAQKHNISPELIATIYRNMIDYFVTEEMKIWKERNK</sequence>
<dbReference type="SMART" id="SM00830">
    <property type="entry name" value="CM_2"/>
    <property type="match status" value="1"/>
</dbReference>
<dbReference type="Gene3D" id="1.20.59.10">
    <property type="entry name" value="Chorismate mutase"/>
    <property type="match status" value="1"/>
</dbReference>
<keyword evidence="2 4" id="KW-0413">Isomerase</keyword>
<dbReference type="PANTHER" id="PTHR38041:SF1">
    <property type="entry name" value="CHORISMATE MUTASE"/>
    <property type="match status" value="1"/>
</dbReference>
<dbReference type="SUPFAM" id="SSF48600">
    <property type="entry name" value="Chorismate mutase II"/>
    <property type="match status" value="1"/>
</dbReference>
<evidence type="ECO:0000256" key="1">
    <source>
        <dbReference type="ARBA" id="ARBA00012404"/>
    </source>
</evidence>
<dbReference type="InterPro" id="IPR051331">
    <property type="entry name" value="Chorismate_mutase-related"/>
</dbReference>
<dbReference type="RefSeq" id="WP_379994574.1">
    <property type="nucleotide sequence ID" value="NZ_JBHSGN010000052.1"/>
</dbReference>
<reference evidence="5" key="1">
    <citation type="journal article" date="2019" name="Int. J. Syst. Evol. Microbiol.">
        <title>The Global Catalogue of Microorganisms (GCM) 10K type strain sequencing project: providing services to taxonomists for standard genome sequencing and annotation.</title>
        <authorList>
            <consortium name="The Broad Institute Genomics Platform"/>
            <consortium name="The Broad Institute Genome Sequencing Center for Infectious Disease"/>
            <person name="Wu L."/>
            <person name="Ma J."/>
        </authorList>
    </citation>
    <scope>NUCLEOTIDE SEQUENCE [LARGE SCALE GENOMIC DNA]</scope>
    <source>
        <strain evidence="5">CCUG 66188</strain>
    </source>
</reference>
<protein>
    <recommendedName>
        <fullName evidence="1">chorismate mutase</fullName>
        <ecNumber evidence="1">5.4.99.5</ecNumber>
    </recommendedName>
</protein>
<dbReference type="GO" id="GO:0004106">
    <property type="term" value="F:chorismate mutase activity"/>
    <property type="evidence" value="ECO:0007669"/>
    <property type="project" value="UniProtKB-EC"/>
</dbReference>
<dbReference type="Proteomes" id="UP001596023">
    <property type="component" value="Unassembled WGS sequence"/>
</dbReference>
<dbReference type="EC" id="5.4.99.5" evidence="1"/>
<accession>A0ABV9KTE8</accession>
<evidence type="ECO:0000256" key="2">
    <source>
        <dbReference type="ARBA" id="ARBA00023235"/>
    </source>
</evidence>
<feature type="domain" description="Chorismate mutase" evidence="3">
    <location>
        <begin position="7"/>
        <end position="97"/>
    </location>
</feature>
<keyword evidence="5" id="KW-1185">Reference proteome</keyword>
<gene>
    <name evidence="4" type="ORF">ACFO6W_06435</name>
</gene>
<evidence type="ECO:0000313" key="5">
    <source>
        <dbReference type="Proteomes" id="UP001596023"/>
    </source>
</evidence>
<proteinExistence type="predicted"/>
<evidence type="ECO:0000259" key="3">
    <source>
        <dbReference type="PROSITE" id="PS51168"/>
    </source>
</evidence>
<comment type="caution">
    <text evidence="4">The sequence shown here is derived from an EMBL/GenBank/DDBJ whole genome shotgun (WGS) entry which is preliminary data.</text>
</comment>
<dbReference type="InterPro" id="IPR002701">
    <property type="entry name" value="CM_II_prokaryot"/>
</dbReference>
<dbReference type="PANTHER" id="PTHR38041">
    <property type="entry name" value="CHORISMATE MUTASE"/>
    <property type="match status" value="1"/>
</dbReference>
<dbReference type="InterPro" id="IPR036263">
    <property type="entry name" value="Chorismate_II_sf"/>
</dbReference>
<dbReference type="InterPro" id="IPR036979">
    <property type="entry name" value="CM_dom_sf"/>
</dbReference>
<dbReference type="PROSITE" id="PS51168">
    <property type="entry name" value="CHORISMATE_MUT_2"/>
    <property type="match status" value="1"/>
</dbReference>
<name>A0ABV9KTE8_9BACT</name>
<organism evidence="4 5">
    <name type="scientific">Dysgonomonas termitidis</name>
    <dbReference type="NCBI Taxonomy" id="1516126"/>
    <lineage>
        <taxon>Bacteria</taxon>
        <taxon>Pseudomonadati</taxon>
        <taxon>Bacteroidota</taxon>
        <taxon>Bacteroidia</taxon>
        <taxon>Bacteroidales</taxon>
        <taxon>Dysgonomonadaceae</taxon>
        <taxon>Dysgonomonas</taxon>
    </lineage>
</organism>